<dbReference type="InterPro" id="IPR050351">
    <property type="entry name" value="BphY/WalK/GraS-like"/>
</dbReference>
<dbReference type="GO" id="GO:0000156">
    <property type="term" value="F:phosphorelay response regulator activity"/>
    <property type="evidence" value="ECO:0007669"/>
    <property type="project" value="TreeGrafter"/>
</dbReference>
<dbReference type="SMART" id="SM01080">
    <property type="entry name" value="CHASE2"/>
    <property type="match status" value="1"/>
</dbReference>
<feature type="domain" description="Histidine kinase" evidence="11">
    <location>
        <begin position="435"/>
        <end position="649"/>
    </location>
</feature>
<dbReference type="GO" id="GO:0007234">
    <property type="term" value="P:osmosensory signaling via phosphorelay pathway"/>
    <property type="evidence" value="ECO:0007669"/>
    <property type="project" value="TreeGrafter"/>
</dbReference>
<keyword evidence="13" id="KW-1185">Reference proteome</keyword>
<comment type="caution">
    <text evidence="12">The sequence shown here is derived from an EMBL/GenBank/DDBJ whole genome shotgun (WGS) entry which is preliminary data.</text>
</comment>
<dbReference type="EMBL" id="JACCEW010000003">
    <property type="protein sequence ID" value="NYT37181.1"/>
    <property type="molecule type" value="Genomic_DNA"/>
</dbReference>
<dbReference type="Pfam" id="PF05226">
    <property type="entry name" value="CHASE2"/>
    <property type="match status" value="1"/>
</dbReference>
<keyword evidence="10" id="KW-1133">Transmembrane helix</keyword>
<dbReference type="SUPFAM" id="SSF47384">
    <property type="entry name" value="Homodimeric domain of signal transducing histidine kinase"/>
    <property type="match status" value="1"/>
</dbReference>
<keyword evidence="7" id="KW-0418">Kinase</keyword>
<evidence type="ECO:0000256" key="1">
    <source>
        <dbReference type="ARBA" id="ARBA00000085"/>
    </source>
</evidence>
<evidence type="ECO:0000256" key="7">
    <source>
        <dbReference type="ARBA" id="ARBA00022777"/>
    </source>
</evidence>
<keyword evidence="4" id="KW-0597">Phosphoprotein</keyword>
<evidence type="ECO:0000256" key="6">
    <source>
        <dbReference type="ARBA" id="ARBA00022741"/>
    </source>
</evidence>
<feature type="transmembrane region" description="Helical" evidence="10">
    <location>
        <begin position="21"/>
        <end position="44"/>
    </location>
</feature>
<keyword evidence="9" id="KW-0902">Two-component regulatory system</keyword>
<evidence type="ECO:0000313" key="12">
    <source>
        <dbReference type="EMBL" id="NYT37181.1"/>
    </source>
</evidence>
<keyword evidence="8" id="KW-0067">ATP-binding</keyword>
<evidence type="ECO:0000256" key="5">
    <source>
        <dbReference type="ARBA" id="ARBA00022679"/>
    </source>
</evidence>
<dbReference type="InterPro" id="IPR004358">
    <property type="entry name" value="Sig_transdc_His_kin-like_C"/>
</dbReference>
<evidence type="ECO:0000256" key="4">
    <source>
        <dbReference type="ARBA" id="ARBA00022553"/>
    </source>
</evidence>
<dbReference type="InterPro" id="IPR005467">
    <property type="entry name" value="His_kinase_dom"/>
</dbReference>
<dbReference type="GO" id="GO:0000155">
    <property type="term" value="F:phosphorelay sensor kinase activity"/>
    <property type="evidence" value="ECO:0007669"/>
    <property type="project" value="InterPro"/>
</dbReference>
<dbReference type="Pfam" id="PF02518">
    <property type="entry name" value="HATPase_c"/>
    <property type="match status" value="1"/>
</dbReference>
<evidence type="ECO:0000256" key="3">
    <source>
        <dbReference type="ARBA" id="ARBA00012438"/>
    </source>
</evidence>
<proteinExistence type="predicted"/>
<evidence type="ECO:0000256" key="10">
    <source>
        <dbReference type="SAM" id="Phobius"/>
    </source>
</evidence>
<organism evidence="12 13">
    <name type="scientific">Allopusillimonas soli</name>
    <dbReference type="NCBI Taxonomy" id="659016"/>
    <lineage>
        <taxon>Bacteria</taxon>
        <taxon>Pseudomonadati</taxon>
        <taxon>Pseudomonadota</taxon>
        <taxon>Betaproteobacteria</taxon>
        <taxon>Burkholderiales</taxon>
        <taxon>Alcaligenaceae</taxon>
        <taxon>Allopusillimonas</taxon>
    </lineage>
</organism>
<feature type="transmembrane region" description="Helical" evidence="10">
    <location>
        <begin position="325"/>
        <end position="344"/>
    </location>
</feature>
<sequence length="655" mass="71803">MRRAERADFWGSLERRIHAEWLLVTASMLLFTACLSLLGGPAGLTRVDHTFYDRILATTASSAPQPDIVIIAIDDGSIAELGYWPWRRAVHARLLGQLGQARVVGFDILLSDKNPAYPTDDATLARAIRANGRTVLPFMIAHGNQRIVPPLPRLADAAAAMGYINVYADGDGVVRSLKLRQPLGDDGEAQHFLLAMLQVAHIPARLGAARTDDSALLIPYGRQPSRYTVYPYARVLEGDVPASAFKDKLVLVGSWGSGLGDAFPTPVTSAHGGMAGVEIMANGLQAAVAGSWIRTTAPWLAAALACLPVLLVCLLFRRRSPRRSFIVVLATLLLVGMAAILLLWLARTWIPVTASLIGVVLSFPVWSWRSQEASLQHIDRELRTLRHDRAALGENASPKRSAVKDASLPARITQLHGAIEQLRLAHERREETLRFLSHDMRSPQNSILALIELQQHANTALEQTIFLHRVQSYAHRTLGLVDGFVNLARARAKQLHYEAVDLVDLMAQCMDEFWAQARQRRIALRYDAHPEQAWTWGDASLLHRSVMNLLDNAIKYSPDDTEVTCRIEAHGGMWQASVRDQGRGFSAEQAATLFEAFSRVDEQADGNPSGVGLGLAFVKTVIERHGGRIEVSGAVGEGAQFTLCLPAEPGGIPRE</sequence>
<dbReference type="GO" id="GO:0005886">
    <property type="term" value="C:plasma membrane"/>
    <property type="evidence" value="ECO:0007669"/>
    <property type="project" value="UniProtKB-SubCell"/>
</dbReference>
<name>A0A853FF96_9BURK</name>
<dbReference type="EC" id="2.7.13.3" evidence="3"/>
<protein>
    <recommendedName>
        <fullName evidence="3">histidine kinase</fullName>
        <ecNumber evidence="3">2.7.13.3</ecNumber>
    </recommendedName>
</protein>
<dbReference type="CDD" id="cd00082">
    <property type="entry name" value="HisKA"/>
    <property type="match status" value="1"/>
</dbReference>
<keyword evidence="10" id="KW-0472">Membrane</keyword>
<comment type="subcellular location">
    <subcellularLocation>
        <location evidence="2">Cell inner membrane</location>
        <topology evidence="2">Multi-pass membrane protein</topology>
    </subcellularLocation>
</comment>
<dbReference type="InterPro" id="IPR007890">
    <property type="entry name" value="CHASE2"/>
</dbReference>
<dbReference type="Gene3D" id="1.10.287.130">
    <property type="match status" value="1"/>
</dbReference>
<keyword evidence="5" id="KW-0808">Transferase</keyword>
<gene>
    <name evidence="12" type="ORF">H0A68_09890</name>
</gene>
<dbReference type="PROSITE" id="PS50109">
    <property type="entry name" value="HIS_KIN"/>
    <property type="match status" value="1"/>
</dbReference>
<dbReference type="SUPFAM" id="SSF55874">
    <property type="entry name" value="ATPase domain of HSP90 chaperone/DNA topoisomerase II/histidine kinase"/>
    <property type="match status" value="1"/>
</dbReference>
<dbReference type="PROSITE" id="PS51257">
    <property type="entry name" value="PROKAR_LIPOPROTEIN"/>
    <property type="match status" value="1"/>
</dbReference>
<dbReference type="RefSeq" id="WP_129969651.1">
    <property type="nucleotide sequence ID" value="NZ_JACCEW010000003.1"/>
</dbReference>
<reference evidence="12 13" key="1">
    <citation type="submission" date="2020-07" db="EMBL/GenBank/DDBJ databases">
        <title>Taxonomic revisions and descriptions of new bacterial species based on genomic comparisons in the high-G+C-content subgroup of the family Alcaligenaceae.</title>
        <authorList>
            <person name="Szabo A."/>
            <person name="Felfoldi T."/>
        </authorList>
    </citation>
    <scope>NUCLEOTIDE SEQUENCE [LARGE SCALE GENOMIC DNA]</scope>
    <source>
        <strain evidence="12 13">DSM 25264</strain>
    </source>
</reference>
<dbReference type="CDD" id="cd00075">
    <property type="entry name" value="HATPase"/>
    <property type="match status" value="1"/>
</dbReference>
<evidence type="ECO:0000259" key="11">
    <source>
        <dbReference type="PROSITE" id="PS50109"/>
    </source>
</evidence>
<dbReference type="PRINTS" id="PR00344">
    <property type="entry name" value="BCTRLSENSOR"/>
</dbReference>
<dbReference type="FunFam" id="3.30.565.10:FF:000006">
    <property type="entry name" value="Sensor histidine kinase WalK"/>
    <property type="match status" value="1"/>
</dbReference>
<evidence type="ECO:0000256" key="8">
    <source>
        <dbReference type="ARBA" id="ARBA00022840"/>
    </source>
</evidence>
<dbReference type="SMART" id="SM00387">
    <property type="entry name" value="HATPase_c"/>
    <property type="match status" value="1"/>
</dbReference>
<evidence type="ECO:0000256" key="9">
    <source>
        <dbReference type="ARBA" id="ARBA00023012"/>
    </source>
</evidence>
<dbReference type="InterPro" id="IPR003594">
    <property type="entry name" value="HATPase_dom"/>
</dbReference>
<keyword evidence="10" id="KW-0812">Transmembrane</keyword>
<dbReference type="InterPro" id="IPR003661">
    <property type="entry name" value="HisK_dim/P_dom"/>
</dbReference>
<dbReference type="OrthoDB" id="9806704at2"/>
<comment type="catalytic activity">
    <reaction evidence="1">
        <text>ATP + protein L-histidine = ADP + protein N-phospho-L-histidine.</text>
        <dbReference type="EC" id="2.7.13.3"/>
    </reaction>
</comment>
<dbReference type="PANTHER" id="PTHR42878:SF7">
    <property type="entry name" value="SENSOR HISTIDINE KINASE GLRK"/>
    <property type="match status" value="1"/>
</dbReference>
<keyword evidence="6" id="KW-0547">Nucleotide-binding</keyword>
<dbReference type="AlphaFoldDB" id="A0A853FF96"/>
<evidence type="ECO:0000256" key="2">
    <source>
        <dbReference type="ARBA" id="ARBA00004429"/>
    </source>
</evidence>
<dbReference type="Gene3D" id="3.30.565.10">
    <property type="entry name" value="Histidine kinase-like ATPase, C-terminal domain"/>
    <property type="match status" value="1"/>
</dbReference>
<dbReference type="PANTHER" id="PTHR42878">
    <property type="entry name" value="TWO-COMPONENT HISTIDINE KINASE"/>
    <property type="match status" value="1"/>
</dbReference>
<dbReference type="InterPro" id="IPR036890">
    <property type="entry name" value="HATPase_C_sf"/>
</dbReference>
<dbReference type="InterPro" id="IPR036097">
    <property type="entry name" value="HisK_dim/P_sf"/>
</dbReference>
<dbReference type="GO" id="GO:0005524">
    <property type="term" value="F:ATP binding"/>
    <property type="evidence" value="ECO:0007669"/>
    <property type="project" value="UniProtKB-KW"/>
</dbReference>
<dbReference type="Proteomes" id="UP000580517">
    <property type="component" value="Unassembled WGS sequence"/>
</dbReference>
<feature type="transmembrane region" description="Helical" evidence="10">
    <location>
        <begin position="297"/>
        <end position="316"/>
    </location>
</feature>
<dbReference type="GO" id="GO:0030295">
    <property type="term" value="F:protein kinase activator activity"/>
    <property type="evidence" value="ECO:0007669"/>
    <property type="project" value="TreeGrafter"/>
</dbReference>
<accession>A0A853FF96</accession>
<evidence type="ECO:0000313" key="13">
    <source>
        <dbReference type="Proteomes" id="UP000580517"/>
    </source>
</evidence>